<feature type="domain" description="Flavin reductase like" evidence="2">
    <location>
        <begin position="23"/>
        <end position="168"/>
    </location>
</feature>
<dbReference type="InterPro" id="IPR002563">
    <property type="entry name" value="Flavin_Rdtase-like_dom"/>
</dbReference>
<dbReference type="SUPFAM" id="SSF50475">
    <property type="entry name" value="FMN-binding split barrel"/>
    <property type="match status" value="1"/>
</dbReference>
<dbReference type="RefSeq" id="WP_343991943.1">
    <property type="nucleotide sequence ID" value="NZ_BAAALG010000003.1"/>
</dbReference>
<dbReference type="SMART" id="SM00903">
    <property type="entry name" value="Flavin_Reduct"/>
    <property type="match status" value="1"/>
</dbReference>
<feature type="region of interest" description="Disordered" evidence="1">
    <location>
        <begin position="153"/>
        <end position="173"/>
    </location>
</feature>
<name>A0ABN1TNG8_9ACTN</name>
<dbReference type="Pfam" id="PF01613">
    <property type="entry name" value="Flavin_Reduct"/>
    <property type="match status" value="1"/>
</dbReference>
<dbReference type="EMBL" id="BAAALG010000003">
    <property type="protein sequence ID" value="GAA1095718.1"/>
    <property type="molecule type" value="Genomic_DNA"/>
</dbReference>
<protein>
    <recommendedName>
        <fullName evidence="2">Flavin reductase like domain-containing protein</fullName>
    </recommendedName>
</protein>
<evidence type="ECO:0000256" key="1">
    <source>
        <dbReference type="SAM" id="MobiDB-lite"/>
    </source>
</evidence>
<sequence length="173" mass="18449">MTIHPGHPFAQPEDARDQVRRLRGRLGGAVSLWTSGTGAARAGLTVSSVMIAAGEPGRVLGLIDPDSALVDTLAQTHTAVVALLEWPHRNLADAFAGVAPAPGGLFAQAAFAETAWGPLLEGVRTWAGVRVEEVREVGWSQLVTATIEQVSIGPEERPLEHRRGRYQEPTAHK</sequence>
<keyword evidence="4" id="KW-1185">Reference proteome</keyword>
<reference evidence="3 4" key="1">
    <citation type="journal article" date="2019" name="Int. J. Syst. Evol. Microbiol.">
        <title>The Global Catalogue of Microorganisms (GCM) 10K type strain sequencing project: providing services to taxonomists for standard genome sequencing and annotation.</title>
        <authorList>
            <consortium name="The Broad Institute Genomics Platform"/>
            <consortium name="The Broad Institute Genome Sequencing Center for Infectious Disease"/>
            <person name="Wu L."/>
            <person name="Ma J."/>
        </authorList>
    </citation>
    <scope>NUCLEOTIDE SEQUENCE [LARGE SCALE GENOMIC DNA]</scope>
    <source>
        <strain evidence="3 4">JCM 13008</strain>
    </source>
</reference>
<evidence type="ECO:0000313" key="3">
    <source>
        <dbReference type="EMBL" id="GAA1095718.1"/>
    </source>
</evidence>
<comment type="caution">
    <text evidence="3">The sequence shown here is derived from an EMBL/GenBank/DDBJ whole genome shotgun (WGS) entry which is preliminary data.</text>
</comment>
<dbReference type="Gene3D" id="2.30.110.10">
    <property type="entry name" value="Electron Transport, Fmn-binding Protein, Chain A"/>
    <property type="match status" value="1"/>
</dbReference>
<accession>A0ABN1TNG8</accession>
<evidence type="ECO:0000259" key="2">
    <source>
        <dbReference type="SMART" id="SM00903"/>
    </source>
</evidence>
<organism evidence="3 4">
    <name type="scientific">Nocardioides dubius</name>
    <dbReference type="NCBI Taxonomy" id="317019"/>
    <lineage>
        <taxon>Bacteria</taxon>
        <taxon>Bacillati</taxon>
        <taxon>Actinomycetota</taxon>
        <taxon>Actinomycetes</taxon>
        <taxon>Propionibacteriales</taxon>
        <taxon>Nocardioidaceae</taxon>
        <taxon>Nocardioides</taxon>
    </lineage>
</organism>
<gene>
    <name evidence="3" type="ORF">GCM10009668_09880</name>
</gene>
<dbReference type="InterPro" id="IPR012349">
    <property type="entry name" value="Split_barrel_FMN-bd"/>
</dbReference>
<proteinExistence type="predicted"/>
<dbReference type="Proteomes" id="UP001501581">
    <property type="component" value="Unassembled WGS sequence"/>
</dbReference>
<evidence type="ECO:0000313" key="4">
    <source>
        <dbReference type="Proteomes" id="UP001501581"/>
    </source>
</evidence>